<sequence>MSQQPTFSNLIHLRDFVDSITDDSSKDTPNCIEIHTDINVFEEEGFHSSSITVEPIRTRIHTYLTREEQERYVPNTFFYTDGRFSAAPSDDGTLEINIQTLSLMGYA</sequence>
<organism evidence="1 2">
    <name type="scientific">Apodospora peruviana</name>
    <dbReference type="NCBI Taxonomy" id="516989"/>
    <lineage>
        <taxon>Eukaryota</taxon>
        <taxon>Fungi</taxon>
        <taxon>Dikarya</taxon>
        <taxon>Ascomycota</taxon>
        <taxon>Pezizomycotina</taxon>
        <taxon>Sordariomycetes</taxon>
        <taxon>Sordariomycetidae</taxon>
        <taxon>Sordariales</taxon>
        <taxon>Lasiosphaeriaceae</taxon>
        <taxon>Apodospora</taxon>
    </lineage>
</organism>
<proteinExistence type="predicted"/>
<evidence type="ECO:0000313" key="1">
    <source>
        <dbReference type="EMBL" id="KAK3314134.1"/>
    </source>
</evidence>
<reference evidence="1" key="1">
    <citation type="journal article" date="2023" name="Mol. Phylogenet. Evol.">
        <title>Genome-scale phylogeny and comparative genomics of the fungal order Sordariales.</title>
        <authorList>
            <person name="Hensen N."/>
            <person name="Bonometti L."/>
            <person name="Westerberg I."/>
            <person name="Brannstrom I.O."/>
            <person name="Guillou S."/>
            <person name="Cros-Aarteil S."/>
            <person name="Calhoun S."/>
            <person name="Haridas S."/>
            <person name="Kuo A."/>
            <person name="Mondo S."/>
            <person name="Pangilinan J."/>
            <person name="Riley R."/>
            <person name="LaButti K."/>
            <person name="Andreopoulos B."/>
            <person name="Lipzen A."/>
            <person name="Chen C."/>
            <person name="Yan M."/>
            <person name="Daum C."/>
            <person name="Ng V."/>
            <person name="Clum A."/>
            <person name="Steindorff A."/>
            <person name="Ohm R.A."/>
            <person name="Martin F."/>
            <person name="Silar P."/>
            <person name="Natvig D.O."/>
            <person name="Lalanne C."/>
            <person name="Gautier V."/>
            <person name="Ament-Velasquez S.L."/>
            <person name="Kruys A."/>
            <person name="Hutchinson M.I."/>
            <person name="Powell A.J."/>
            <person name="Barry K."/>
            <person name="Miller A.N."/>
            <person name="Grigoriev I.V."/>
            <person name="Debuchy R."/>
            <person name="Gladieux P."/>
            <person name="Hiltunen Thoren M."/>
            <person name="Johannesson H."/>
        </authorList>
    </citation>
    <scope>NUCLEOTIDE SEQUENCE</scope>
    <source>
        <strain evidence="1">CBS 118394</strain>
    </source>
</reference>
<comment type="caution">
    <text evidence="1">The sequence shown here is derived from an EMBL/GenBank/DDBJ whole genome shotgun (WGS) entry which is preliminary data.</text>
</comment>
<accession>A0AAE0M0Z5</accession>
<gene>
    <name evidence="1" type="ORF">B0H66DRAFT_630536</name>
</gene>
<protein>
    <submittedName>
        <fullName evidence="1">Uncharacterized protein</fullName>
    </submittedName>
</protein>
<keyword evidence="2" id="KW-1185">Reference proteome</keyword>
<evidence type="ECO:0000313" key="2">
    <source>
        <dbReference type="Proteomes" id="UP001283341"/>
    </source>
</evidence>
<dbReference type="AlphaFoldDB" id="A0AAE0M0Z5"/>
<name>A0AAE0M0Z5_9PEZI</name>
<dbReference type="EMBL" id="JAUEDM010000007">
    <property type="protein sequence ID" value="KAK3314134.1"/>
    <property type="molecule type" value="Genomic_DNA"/>
</dbReference>
<reference evidence="1" key="2">
    <citation type="submission" date="2023-06" db="EMBL/GenBank/DDBJ databases">
        <authorList>
            <consortium name="Lawrence Berkeley National Laboratory"/>
            <person name="Haridas S."/>
            <person name="Hensen N."/>
            <person name="Bonometti L."/>
            <person name="Westerberg I."/>
            <person name="Brannstrom I.O."/>
            <person name="Guillou S."/>
            <person name="Cros-Aarteil S."/>
            <person name="Calhoun S."/>
            <person name="Kuo A."/>
            <person name="Mondo S."/>
            <person name="Pangilinan J."/>
            <person name="Riley R."/>
            <person name="Labutti K."/>
            <person name="Andreopoulos B."/>
            <person name="Lipzen A."/>
            <person name="Chen C."/>
            <person name="Yanf M."/>
            <person name="Daum C."/>
            <person name="Ng V."/>
            <person name="Clum A."/>
            <person name="Steindorff A."/>
            <person name="Ohm R."/>
            <person name="Martin F."/>
            <person name="Silar P."/>
            <person name="Natvig D."/>
            <person name="Lalanne C."/>
            <person name="Gautier V."/>
            <person name="Ament-Velasquez S.L."/>
            <person name="Kruys A."/>
            <person name="Hutchinson M.I."/>
            <person name="Powell A.J."/>
            <person name="Barry K."/>
            <person name="Miller A.N."/>
            <person name="Grigoriev I.V."/>
            <person name="Debuchy R."/>
            <person name="Gladieux P."/>
            <person name="Thoren M.H."/>
            <person name="Johannesson H."/>
        </authorList>
    </citation>
    <scope>NUCLEOTIDE SEQUENCE</scope>
    <source>
        <strain evidence="1">CBS 118394</strain>
    </source>
</reference>
<dbReference type="Proteomes" id="UP001283341">
    <property type="component" value="Unassembled WGS sequence"/>
</dbReference>